<feature type="region of interest" description="Disordered" evidence="1">
    <location>
        <begin position="1"/>
        <end position="20"/>
    </location>
</feature>
<reference evidence="2 3" key="1">
    <citation type="submission" date="2019-03" db="EMBL/GenBank/DDBJ databases">
        <title>First draft genome of Liparis tanakae, snailfish: a comprehensive survey of snailfish specific genes.</title>
        <authorList>
            <person name="Kim W."/>
            <person name="Song I."/>
            <person name="Jeong J.-H."/>
            <person name="Kim D."/>
            <person name="Kim S."/>
            <person name="Ryu S."/>
            <person name="Song J.Y."/>
            <person name="Lee S.K."/>
        </authorList>
    </citation>
    <scope>NUCLEOTIDE SEQUENCE [LARGE SCALE GENOMIC DNA]</scope>
    <source>
        <tissue evidence="2">Muscle</tissue>
    </source>
</reference>
<keyword evidence="3" id="KW-1185">Reference proteome</keyword>
<sequence length="294" mass="31533">MRYRHLGSVSSNDETTSTSESTFVIDAGRNQETCRVIGDVVGGAAKKPDGFVYERFICYPTNDRVPPDAVGASVRESRRSGLFWRSVESGVGGARDSTGSAKRRGALCRQWSLGLMSASNAASTVGSVGGAGPRPLRKVGVSLAALSTGCESAVPVFWRCMMGMCGGPLINGNCRFGGGGCCCCCCWTEEESPCCRSGCRRRSSPPSSSSSFMTVCRKCVRTRTGLNSRRPVPLLQPPLLQPQGKDTRSTWGQRNGVSSPRRQGRGGRTRPPRRVAPVEVLRVHRGRHACVMPV</sequence>
<proteinExistence type="predicted"/>
<protein>
    <submittedName>
        <fullName evidence="2">Uncharacterized protein</fullName>
    </submittedName>
</protein>
<name>A0A4Z2H6X6_9TELE</name>
<evidence type="ECO:0000256" key="1">
    <source>
        <dbReference type="SAM" id="MobiDB-lite"/>
    </source>
</evidence>
<dbReference type="Proteomes" id="UP000314294">
    <property type="component" value="Unassembled WGS sequence"/>
</dbReference>
<evidence type="ECO:0000313" key="2">
    <source>
        <dbReference type="EMBL" id="TNN61549.1"/>
    </source>
</evidence>
<gene>
    <name evidence="2" type="ORF">EYF80_028294</name>
</gene>
<comment type="caution">
    <text evidence="2">The sequence shown here is derived from an EMBL/GenBank/DDBJ whole genome shotgun (WGS) entry which is preliminary data.</text>
</comment>
<evidence type="ECO:0000313" key="3">
    <source>
        <dbReference type="Proteomes" id="UP000314294"/>
    </source>
</evidence>
<feature type="compositionally biased region" description="Low complexity" evidence="1">
    <location>
        <begin position="8"/>
        <end position="20"/>
    </location>
</feature>
<accession>A0A4Z2H6X6</accession>
<organism evidence="2 3">
    <name type="scientific">Liparis tanakae</name>
    <name type="common">Tanaka's snailfish</name>
    <dbReference type="NCBI Taxonomy" id="230148"/>
    <lineage>
        <taxon>Eukaryota</taxon>
        <taxon>Metazoa</taxon>
        <taxon>Chordata</taxon>
        <taxon>Craniata</taxon>
        <taxon>Vertebrata</taxon>
        <taxon>Euteleostomi</taxon>
        <taxon>Actinopterygii</taxon>
        <taxon>Neopterygii</taxon>
        <taxon>Teleostei</taxon>
        <taxon>Neoteleostei</taxon>
        <taxon>Acanthomorphata</taxon>
        <taxon>Eupercaria</taxon>
        <taxon>Perciformes</taxon>
        <taxon>Cottioidei</taxon>
        <taxon>Cottales</taxon>
        <taxon>Liparidae</taxon>
        <taxon>Liparis</taxon>
    </lineage>
</organism>
<dbReference type="AlphaFoldDB" id="A0A4Z2H6X6"/>
<dbReference type="EMBL" id="SRLO01000314">
    <property type="protein sequence ID" value="TNN61549.1"/>
    <property type="molecule type" value="Genomic_DNA"/>
</dbReference>
<feature type="region of interest" description="Disordered" evidence="1">
    <location>
        <begin position="228"/>
        <end position="275"/>
    </location>
</feature>
<feature type="compositionally biased region" description="Basic residues" evidence="1">
    <location>
        <begin position="262"/>
        <end position="273"/>
    </location>
</feature>